<accession>A0A0F8YVD0</accession>
<name>A0A0F8YVD0_9ZZZZ</name>
<evidence type="ECO:0000313" key="1">
    <source>
        <dbReference type="EMBL" id="KKK85402.1"/>
    </source>
</evidence>
<gene>
    <name evidence="1" type="ORF">LCGC14_2773670</name>
</gene>
<sequence length="134" mass="15225">MNNMGHFINWKFGVPVRVSSRNSSPPYTDKVLLIQETENTFTVRFSNFIKEYNKAVYCYELIPYTTGHSSPRYMICENNEYTAFCNGSNIMTELDRSGGDFKLKPFSVATLNINGKTIELSAETTAELKKKLGV</sequence>
<dbReference type="AlphaFoldDB" id="A0A0F8YVD0"/>
<dbReference type="EMBL" id="LAZR01051328">
    <property type="protein sequence ID" value="KKK85402.1"/>
    <property type="molecule type" value="Genomic_DNA"/>
</dbReference>
<protein>
    <submittedName>
        <fullName evidence="1">Uncharacterized protein</fullName>
    </submittedName>
</protein>
<comment type="caution">
    <text evidence="1">The sequence shown here is derived from an EMBL/GenBank/DDBJ whole genome shotgun (WGS) entry which is preliminary data.</text>
</comment>
<organism evidence="1">
    <name type="scientific">marine sediment metagenome</name>
    <dbReference type="NCBI Taxonomy" id="412755"/>
    <lineage>
        <taxon>unclassified sequences</taxon>
        <taxon>metagenomes</taxon>
        <taxon>ecological metagenomes</taxon>
    </lineage>
</organism>
<proteinExistence type="predicted"/>
<reference evidence="1" key="1">
    <citation type="journal article" date="2015" name="Nature">
        <title>Complex archaea that bridge the gap between prokaryotes and eukaryotes.</title>
        <authorList>
            <person name="Spang A."/>
            <person name="Saw J.H."/>
            <person name="Jorgensen S.L."/>
            <person name="Zaremba-Niedzwiedzka K."/>
            <person name="Martijn J."/>
            <person name="Lind A.E."/>
            <person name="van Eijk R."/>
            <person name="Schleper C."/>
            <person name="Guy L."/>
            <person name="Ettema T.J."/>
        </authorList>
    </citation>
    <scope>NUCLEOTIDE SEQUENCE</scope>
</reference>